<dbReference type="AlphaFoldDB" id="A0A4R7I1W2"/>
<name>A0A4R7I1W2_9ACTN</name>
<organism evidence="2 3">
    <name type="scientific">Ilumatobacter fluminis</name>
    <dbReference type="NCBI Taxonomy" id="467091"/>
    <lineage>
        <taxon>Bacteria</taxon>
        <taxon>Bacillati</taxon>
        <taxon>Actinomycetota</taxon>
        <taxon>Acidimicrobiia</taxon>
        <taxon>Acidimicrobiales</taxon>
        <taxon>Ilumatobacteraceae</taxon>
        <taxon>Ilumatobacter</taxon>
    </lineage>
</organism>
<evidence type="ECO:0000313" key="2">
    <source>
        <dbReference type="EMBL" id="TDT17435.1"/>
    </source>
</evidence>
<reference evidence="2 3" key="1">
    <citation type="submission" date="2019-03" db="EMBL/GenBank/DDBJ databases">
        <title>Sequencing the genomes of 1000 actinobacteria strains.</title>
        <authorList>
            <person name="Klenk H.-P."/>
        </authorList>
    </citation>
    <scope>NUCLEOTIDE SEQUENCE [LARGE SCALE GENOMIC DNA]</scope>
    <source>
        <strain evidence="2 3">DSM 18936</strain>
    </source>
</reference>
<sequence length="36" mass="4018">MGYNPQRKFKARPTDYIVLAIGMLTAAALVVWGFMS</sequence>
<dbReference type="Proteomes" id="UP000294558">
    <property type="component" value="Unassembled WGS sequence"/>
</dbReference>
<evidence type="ECO:0000256" key="1">
    <source>
        <dbReference type="SAM" id="Phobius"/>
    </source>
</evidence>
<keyword evidence="1" id="KW-0812">Transmembrane</keyword>
<evidence type="ECO:0000313" key="3">
    <source>
        <dbReference type="Proteomes" id="UP000294558"/>
    </source>
</evidence>
<feature type="transmembrane region" description="Helical" evidence="1">
    <location>
        <begin position="16"/>
        <end position="35"/>
    </location>
</feature>
<comment type="caution">
    <text evidence="2">The sequence shown here is derived from an EMBL/GenBank/DDBJ whole genome shotgun (WGS) entry which is preliminary data.</text>
</comment>
<accession>A0A4R7I1W2</accession>
<gene>
    <name evidence="2" type="ORF">BDK89_3044</name>
</gene>
<keyword evidence="1" id="KW-1133">Transmembrane helix</keyword>
<dbReference type="EMBL" id="SOAU01000001">
    <property type="protein sequence ID" value="TDT17435.1"/>
    <property type="molecule type" value="Genomic_DNA"/>
</dbReference>
<proteinExistence type="predicted"/>
<keyword evidence="3" id="KW-1185">Reference proteome</keyword>
<keyword evidence="1" id="KW-0472">Membrane</keyword>
<protein>
    <submittedName>
        <fullName evidence="2">Uncharacterized protein</fullName>
    </submittedName>
</protein>